<keyword evidence="4 6" id="KW-0238">DNA-binding</keyword>
<dbReference type="CDD" id="cd01189">
    <property type="entry name" value="INT_ICEBs1_C_like"/>
    <property type="match status" value="1"/>
</dbReference>
<comment type="function">
    <text evidence="1">Site-specific tyrosine recombinase, which acts by catalyzing the cutting and rejoining of the recombining DNA molecules.</text>
</comment>
<evidence type="ECO:0000256" key="4">
    <source>
        <dbReference type="ARBA" id="ARBA00023125"/>
    </source>
</evidence>
<comment type="similarity">
    <text evidence="2">Belongs to the 'phage' integrase family.</text>
</comment>
<keyword evidence="3" id="KW-0229">DNA integration</keyword>
<proteinExistence type="inferred from homology"/>
<dbReference type="PROSITE" id="PS51900">
    <property type="entry name" value="CB"/>
    <property type="match status" value="1"/>
</dbReference>
<name>W7UB89_RUMFL</name>
<dbReference type="EMBL" id="ATAX01000036">
    <property type="protein sequence ID" value="EWM52336.1"/>
    <property type="molecule type" value="Genomic_DNA"/>
</dbReference>
<dbReference type="Pfam" id="PF00589">
    <property type="entry name" value="Phage_integrase"/>
    <property type="match status" value="1"/>
</dbReference>
<evidence type="ECO:0000256" key="6">
    <source>
        <dbReference type="PROSITE-ProRule" id="PRU01248"/>
    </source>
</evidence>
<dbReference type="OrthoDB" id="2065637at2"/>
<evidence type="ECO:0000256" key="2">
    <source>
        <dbReference type="ARBA" id="ARBA00008857"/>
    </source>
</evidence>
<dbReference type="GO" id="GO:0015074">
    <property type="term" value="P:DNA integration"/>
    <property type="evidence" value="ECO:0007669"/>
    <property type="project" value="UniProtKB-KW"/>
</dbReference>
<dbReference type="GO" id="GO:0003677">
    <property type="term" value="F:DNA binding"/>
    <property type="evidence" value="ECO:0007669"/>
    <property type="project" value="UniProtKB-UniRule"/>
</dbReference>
<feature type="domain" description="Tyr recombinase" evidence="7">
    <location>
        <begin position="175"/>
        <end position="389"/>
    </location>
</feature>
<evidence type="ECO:0000313" key="10">
    <source>
        <dbReference type="Proteomes" id="UP000019365"/>
    </source>
</evidence>
<evidence type="ECO:0000313" key="9">
    <source>
        <dbReference type="EMBL" id="EWM52336.1"/>
    </source>
</evidence>
<dbReference type="SUPFAM" id="SSF56349">
    <property type="entry name" value="DNA breaking-rejoining enzymes"/>
    <property type="match status" value="1"/>
</dbReference>
<dbReference type="InterPro" id="IPR004107">
    <property type="entry name" value="Integrase_SAM-like_N"/>
</dbReference>
<accession>W7UB89</accession>
<dbReference type="Gene3D" id="1.10.443.10">
    <property type="entry name" value="Intergrase catalytic core"/>
    <property type="match status" value="1"/>
</dbReference>
<feature type="domain" description="Core-binding (CB)" evidence="8">
    <location>
        <begin position="63"/>
        <end position="146"/>
    </location>
</feature>
<organism evidence="9 10">
    <name type="scientific">Ruminococcus flavefaciens 007c</name>
    <dbReference type="NCBI Taxonomy" id="1341157"/>
    <lineage>
        <taxon>Bacteria</taxon>
        <taxon>Bacillati</taxon>
        <taxon>Bacillota</taxon>
        <taxon>Clostridia</taxon>
        <taxon>Eubacteriales</taxon>
        <taxon>Oscillospiraceae</taxon>
        <taxon>Ruminococcus</taxon>
    </lineage>
</organism>
<evidence type="ECO:0000259" key="8">
    <source>
        <dbReference type="PROSITE" id="PS51900"/>
    </source>
</evidence>
<dbReference type="Proteomes" id="UP000019365">
    <property type="component" value="Unassembled WGS sequence"/>
</dbReference>
<dbReference type="PATRIC" id="fig|1341157.4.peg.3111"/>
<dbReference type="AlphaFoldDB" id="W7UB89"/>
<dbReference type="InterPro" id="IPR013762">
    <property type="entry name" value="Integrase-like_cat_sf"/>
</dbReference>
<evidence type="ECO:0000256" key="3">
    <source>
        <dbReference type="ARBA" id="ARBA00022908"/>
    </source>
</evidence>
<dbReference type="InterPro" id="IPR002104">
    <property type="entry name" value="Integrase_catalytic"/>
</dbReference>
<dbReference type="PROSITE" id="PS51898">
    <property type="entry name" value="TYR_RECOMBINASE"/>
    <property type="match status" value="1"/>
</dbReference>
<keyword evidence="10" id="KW-1185">Reference proteome</keyword>
<gene>
    <name evidence="9" type="ORF">RF007C_13375</name>
</gene>
<evidence type="ECO:0000256" key="5">
    <source>
        <dbReference type="ARBA" id="ARBA00023172"/>
    </source>
</evidence>
<dbReference type="Gene3D" id="1.10.150.130">
    <property type="match status" value="1"/>
</dbReference>
<sequence>MTEINTRKRGKHWEYYFEVARIKGKRQRFSKGGFSTKADALTAGTKAMNEYLNAGTVFVPTEISMSDYMDYWIDMYCRPNLKPSTIASYQKHIRLHISPIIGQYRLTSITSEQLQSLINDLVSQGFSKNTIISIKGILSSSLNYAVQPLHYIQTSPMIYVKIPKGSRSNYKASLYVRDVIENDIIDKIFERFPKGSSPYLPMMLAYHCGLRLGEAFAVTWDSVDFDNKTITIDKQLQWHDEKKVWYLTPPKYNSSRVVDIDQFVIDLLKELKAEQAANKAFYEEYYTTLHFNEKEGINNHSGEVIDFINVYENGCFIQPRIMQHTSTVIHEFCPNFNFHSLRHTHCTRLLEAGLPLKYVQERLGHKNINVTMNIYNHLTRSQAEQSKKDLENVFK</sequence>
<dbReference type="InterPro" id="IPR050090">
    <property type="entry name" value="Tyrosine_recombinase_XerCD"/>
</dbReference>
<dbReference type="GO" id="GO:0006310">
    <property type="term" value="P:DNA recombination"/>
    <property type="evidence" value="ECO:0007669"/>
    <property type="project" value="UniProtKB-KW"/>
</dbReference>
<dbReference type="InterPro" id="IPR044068">
    <property type="entry name" value="CB"/>
</dbReference>
<evidence type="ECO:0008006" key="11">
    <source>
        <dbReference type="Google" id="ProtNLM"/>
    </source>
</evidence>
<comment type="caution">
    <text evidence="9">The sequence shown here is derived from an EMBL/GenBank/DDBJ whole genome shotgun (WGS) entry which is preliminary data.</text>
</comment>
<dbReference type="Pfam" id="PF14659">
    <property type="entry name" value="Phage_int_SAM_3"/>
    <property type="match status" value="1"/>
</dbReference>
<dbReference type="eggNOG" id="COG0582">
    <property type="taxonomic scope" value="Bacteria"/>
</dbReference>
<keyword evidence="5" id="KW-0233">DNA recombination</keyword>
<reference evidence="9 10" key="1">
    <citation type="journal article" date="2014" name="PLoS ONE">
        <title>Rumen cellulosomics: divergent fiber-degrading strategies revealed by comparative genome-wide analysis of six ruminococcal strains.</title>
        <authorList>
            <person name="Dassa B."/>
            <person name="Borovok I."/>
            <person name="Ruimy-Israeli V."/>
            <person name="Lamed R."/>
            <person name="Flint H.J."/>
            <person name="Duncan S.H."/>
            <person name="Henrissat B."/>
            <person name="Coutinho P."/>
            <person name="Morrison M."/>
            <person name="Mosoni P."/>
            <person name="Yeoman C.J."/>
            <person name="White B.A."/>
            <person name="Bayer E.A."/>
        </authorList>
    </citation>
    <scope>NUCLEOTIDE SEQUENCE [LARGE SCALE GENOMIC DNA]</scope>
    <source>
        <strain evidence="9 10">007c</strain>
    </source>
</reference>
<dbReference type="InterPro" id="IPR011010">
    <property type="entry name" value="DNA_brk_join_enz"/>
</dbReference>
<dbReference type="PANTHER" id="PTHR30349:SF64">
    <property type="entry name" value="PROPHAGE INTEGRASE INTD-RELATED"/>
    <property type="match status" value="1"/>
</dbReference>
<protein>
    <recommendedName>
        <fullName evidence="11">Integrase</fullName>
    </recommendedName>
</protein>
<evidence type="ECO:0000259" key="7">
    <source>
        <dbReference type="PROSITE" id="PS51898"/>
    </source>
</evidence>
<dbReference type="RefSeq" id="WP_037301398.1">
    <property type="nucleotide sequence ID" value="NZ_ATAX01000036.1"/>
</dbReference>
<evidence type="ECO:0000256" key="1">
    <source>
        <dbReference type="ARBA" id="ARBA00003283"/>
    </source>
</evidence>
<dbReference type="InterPro" id="IPR010998">
    <property type="entry name" value="Integrase_recombinase_N"/>
</dbReference>
<dbReference type="PANTHER" id="PTHR30349">
    <property type="entry name" value="PHAGE INTEGRASE-RELATED"/>
    <property type="match status" value="1"/>
</dbReference>